<dbReference type="InterPro" id="IPR050833">
    <property type="entry name" value="Poly_Biosynth_Transport"/>
</dbReference>
<gene>
    <name evidence="7" type="ORF">SAMN04488591_1258</name>
</gene>
<accession>A0A1I6GJ67</accession>
<feature type="transmembrane region" description="Helical" evidence="6">
    <location>
        <begin position="333"/>
        <end position="356"/>
    </location>
</feature>
<dbReference type="EMBL" id="FOYR01000001">
    <property type="protein sequence ID" value="SFR42218.1"/>
    <property type="molecule type" value="Genomic_DNA"/>
</dbReference>
<feature type="transmembrane region" description="Helical" evidence="6">
    <location>
        <begin position="44"/>
        <end position="66"/>
    </location>
</feature>
<evidence type="ECO:0000256" key="3">
    <source>
        <dbReference type="ARBA" id="ARBA00022692"/>
    </source>
</evidence>
<sequence>MSSDAGAVPAKSGRGLPLVLAATAISAASSFVILLVVAPALGPAGYASFSVFWAALFMLVGVLFGVQQEATRAVADAVSADTKPRGASLARFAAALGSGALVILAATGPLWAEPVFGAGHMAWAFPLAAAVACYVGVAAVNGILAGSANWGGFAAVPLIDGVSRLVLVGIVLLTGADTTALCWAVAIPFPLSLVVVALFWRTGIARRAVIGESYGRLTANVARTVVASAANAVLVNGFPVVLALFAGRDRAELGAVVLALTLTRAPILVPLTALQSMLITRFSASSRNASVRFALLVIGCLSIFTAIAAVLAASFGEPLLGWLFGHGFALDGMLLGFLVGASGCLGVLTVTGASVLAAKRHTVFATGWVLACVIAVVLVAAYPGDIGTRTVLGLIGGPLIGAAWHATLGWRR</sequence>
<dbReference type="PANTHER" id="PTHR30250:SF11">
    <property type="entry name" value="O-ANTIGEN TRANSPORTER-RELATED"/>
    <property type="match status" value="1"/>
</dbReference>
<dbReference type="RefSeq" id="WP_091736200.1">
    <property type="nucleotide sequence ID" value="NZ_FOYR01000001.1"/>
</dbReference>
<evidence type="ECO:0000256" key="5">
    <source>
        <dbReference type="ARBA" id="ARBA00023136"/>
    </source>
</evidence>
<evidence type="ECO:0000313" key="7">
    <source>
        <dbReference type="EMBL" id="SFR42218.1"/>
    </source>
</evidence>
<feature type="transmembrane region" description="Helical" evidence="6">
    <location>
        <begin position="123"/>
        <end position="144"/>
    </location>
</feature>
<protein>
    <submittedName>
        <fullName evidence="7">Membrane protein involved in the export of O-antigen and teichoic acid</fullName>
    </submittedName>
</protein>
<reference evidence="8" key="1">
    <citation type="submission" date="2016-10" db="EMBL/GenBank/DDBJ databases">
        <authorList>
            <person name="Varghese N."/>
            <person name="Submissions S."/>
        </authorList>
    </citation>
    <scope>NUCLEOTIDE SEQUENCE [LARGE SCALE GENOMIC DNA]</scope>
    <source>
        <strain evidence="8">CL127</strain>
    </source>
</reference>
<evidence type="ECO:0000256" key="1">
    <source>
        <dbReference type="ARBA" id="ARBA00004651"/>
    </source>
</evidence>
<feature type="transmembrane region" description="Helical" evidence="6">
    <location>
        <begin position="363"/>
        <end position="384"/>
    </location>
</feature>
<feature type="transmembrane region" description="Helical" evidence="6">
    <location>
        <begin position="92"/>
        <end position="111"/>
    </location>
</feature>
<proteinExistence type="predicted"/>
<evidence type="ECO:0000256" key="6">
    <source>
        <dbReference type="SAM" id="Phobius"/>
    </source>
</evidence>
<feature type="transmembrane region" description="Helical" evidence="6">
    <location>
        <begin position="293"/>
        <end position="313"/>
    </location>
</feature>
<evidence type="ECO:0000256" key="4">
    <source>
        <dbReference type="ARBA" id="ARBA00022989"/>
    </source>
</evidence>
<dbReference type="Proteomes" id="UP000198877">
    <property type="component" value="Unassembled WGS sequence"/>
</dbReference>
<keyword evidence="5 6" id="KW-0472">Membrane</keyword>
<comment type="subcellular location">
    <subcellularLocation>
        <location evidence="1">Cell membrane</location>
        <topology evidence="1">Multi-pass membrane protein</topology>
    </subcellularLocation>
</comment>
<evidence type="ECO:0000256" key="2">
    <source>
        <dbReference type="ARBA" id="ARBA00022475"/>
    </source>
</evidence>
<dbReference type="GO" id="GO:0005886">
    <property type="term" value="C:plasma membrane"/>
    <property type="evidence" value="ECO:0007669"/>
    <property type="project" value="UniProtKB-SubCell"/>
</dbReference>
<name>A0A1I6GJ67_9MICO</name>
<dbReference type="PANTHER" id="PTHR30250">
    <property type="entry name" value="PST FAMILY PREDICTED COLANIC ACID TRANSPORTER"/>
    <property type="match status" value="1"/>
</dbReference>
<feature type="transmembrane region" description="Helical" evidence="6">
    <location>
        <begin position="253"/>
        <end position="273"/>
    </location>
</feature>
<evidence type="ECO:0000313" key="8">
    <source>
        <dbReference type="Proteomes" id="UP000198877"/>
    </source>
</evidence>
<dbReference type="AlphaFoldDB" id="A0A1I6GJ67"/>
<feature type="transmembrane region" description="Helical" evidence="6">
    <location>
        <begin position="18"/>
        <end position="38"/>
    </location>
</feature>
<feature type="transmembrane region" description="Helical" evidence="6">
    <location>
        <begin position="178"/>
        <end position="200"/>
    </location>
</feature>
<feature type="transmembrane region" description="Helical" evidence="6">
    <location>
        <begin position="390"/>
        <end position="410"/>
    </location>
</feature>
<keyword evidence="3 6" id="KW-0812">Transmembrane</keyword>
<organism evidence="7 8">
    <name type="scientific">Microbacterium azadirachtae</name>
    <dbReference type="NCBI Taxonomy" id="582680"/>
    <lineage>
        <taxon>Bacteria</taxon>
        <taxon>Bacillati</taxon>
        <taxon>Actinomycetota</taxon>
        <taxon>Actinomycetes</taxon>
        <taxon>Micrococcales</taxon>
        <taxon>Microbacteriaceae</taxon>
        <taxon>Microbacterium</taxon>
    </lineage>
</organism>
<keyword evidence="4 6" id="KW-1133">Transmembrane helix</keyword>
<keyword evidence="2" id="KW-1003">Cell membrane</keyword>
<feature type="transmembrane region" description="Helical" evidence="6">
    <location>
        <begin position="151"/>
        <end position="172"/>
    </location>
</feature>
<feature type="transmembrane region" description="Helical" evidence="6">
    <location>
        <begin position="221"/>
        <end position="247"/>
    </location>
</feature>